<organism evidence="1 2">
    <name type="scientific">Bacillus safensis</name>
    <dbReference type="NCBI Taxonomy" id="561879"/>
    <lineage>
        <taxon>Bacteria</taxon>
        <taxon>Bacillati</taxon>
        <taxon>Bacillota</taxon>
        <taxon>Bacilli</taxon>
        <taxon>Bacillales</taxon>
        <taxon>Bacillaceae</taxon>
        <taxon>Bacillus</taxon>
    </lineage>
</organism>
<dbReference type="SUPFAM" id="SSF53807">
    <property type="entry name" value="Helical backbone' metal receptor"/>
    <property type="match status" value="1"/>
</dbReference>
<dbReference type="Proteomes" id="UP000464658">
    <property type="component" value="Chromosome"/>
</dbReference>
<reference evidence="1 2" key="1">
    <citation type="submission" date="2019-12" db="EMBL/GenBank/DDBJ databases">
        <title>Full genome sequence of a Bacillus safensis strain isolated from commercially available natto in Indonesia.</title>
        <authorList>
            <person name="Yoshida M."/>
            <person name="Uomi M."/>
            <person name="Waturangi D."/>
            <person name="Ekaputri J.J."/>
            <person name="Setiamarga D.H.E."/>
        </authorList>
    </citation>
    <scope>NUCLEOTIDE SEQUENCE [LARGE SCALE GENOMIC DNA]</scope>
    <source>
        <strain evidence="1 2">IDN1</strain>
    </source>
</reference>
<proteinExistence type="predicted"/>
<evidence type="ECO:0000313" key="1">
    <source>
        <dbReference type="EMBL" id="BBP88315.1"/>
    </source>
</evidence>
<dbReference type="AlphaFoldDB" id="A0A5S9M663"/>
<protein>
    <submittedName>
        <fullName evidence="1">Uncharacterized protein</fullName>
    </submittedName>
</protein>
<dbReference type="Gene3D" id="3.40.50.1980">
    <property type="entry name" value="Nitrogenase molybdenum iron protein domain"/>
    <property type="match status" value="1"/>
</dbReference>
<name>A0A5S9M663_BACIA</name>
<dbReference type="EMBL" id="AP021906">
    <property type="protein sequence ID" value="BBP88315.1"/>
    <property type="molecule type" value="Genomic_DNA"/>
</dbReference>
<gene>
    <name evidence="1" type="ORF">BsIDN1_19330</name>
</gene>
<accession>A0A5S9M663</accession>
<sequence length="73" mass="8418">MTAFGPKSRYGLIHDVFGITPADQKLEPSDKHGQSISYEYMVKTNQTTIFLSLIEAQRSEKKRLRNSLLRMIM</sequence>
<evidence type="ECO:0000313" key="2">
    <source>
        <dbReference type="Proteomes" id="UP000464658"/>
    </source>
</evidence>